<comment type="caution">
    <text evidence="1">The sequence shown here is derived from an EMBL/GenBank/DDBJ whole genome shotgun (WGS) entry which is preliminary data.</text>
</comment>
<sequence>MRNDSTANAVVNYEIYMLAGFATAPRFMEGLRVAMRGGLERLGGRVTRAELLFPYGDWSRGKLPQLWEIQSDMRIGADESRVARSIGGMRAVESILSRDAGDRRGGENKEESDIAVLVGHSGGGIAALHAAQVLMSRGARKNCLVAMIGSPRTRIAEWIRPNVLTISASGRKGSDSKSGRTGDPVVWFGTHGYRDRQAPGTRVAVTIVGGHADYFREAAPYVDPNGKSNLDITLDAAMAWLTHWNRTSFR</sequence>
<evidence type="ECO:0000313" key="2">
    <source>
        <dbReference type="Proteomes" id="UP000282076"/>
    </source>
</evidence>
<dbReference type="RefSeq" id="WP_120975479.1">
    <property type="nucleotide sequence ID" value="NZ_RBZM01000004.1"/>
</dbReference>
<organism evidence="1 2">
    <name type="scientific">Cohnella endophytica</name>
    <dbReference type="NCBI Taxonomy" id="2419778"/>
    <lineage>
        <taxon>Bacteria</taxon>
        <taxon>Bacillati</taxon>
        <taxon>Bacillota</taxon>
        <taxon>Bacilli</taxon>
        <taxon>Bacillales</taxon>
        <taxon>Paenibacillaceae</taxon>
        <taxon>Cohnella</taxon>
    </lineage>
</organism>
<dbReference type="Gene3D" id="3.40.50.1820">
    <property type="entry name" value="alpha/beta hydrolase"/>
    <property type="match status" value="1"/>
</dbReference>
<evidence type="ECO:0000313" key="1">
    <source>
        <dbReference type="EMBL" id="RKP55073.1"/>
    </source>
</evidence>
<keyword evidence="2" id="KW-1185">Reference proteome</keyword>
<name>A0A494Y145_9BACL</name>
<dbReference type="Proteomes" id="UP000282076">
    <property type="component" value="Unassembled WGS sequence"/>
</dbReference>
<proteinExistence type="predicted"/>
<dbReference type="EMBL" id="RBZM01000004">
    <property type="protein sequence ID" value="RKP55073.1"/>
    <property type="molecule type" value="Genomic_DNA"/>
</dbReference>
<dbReference type="OrthoDB" id="2558990at2"/>
<dbReference type="InterPro" id="IPR029058">
    <property type="entry name" value="AB_hydrolase_fold"/>
</dbReference>
<dbReference type="AlphaFoldDB" id="A0A494Y145"/>
<protein>
    <recommendedName>
        <fullName evidence="3">Fungal lipase-like domain-containing protein</fullName>
    </recommendedName>
</protein>
<accession>A0A494Y145</accession>
<dbReference type="SUPFAM" id="SSF53474">
    <property type="entry name" value="alpha/beta-Hydrolases"/>
    <property type="match status" value="1"/>
</dbReference>
<reference evidence="1 2" key="1">
    <citation type="submission" date="2018-10" db="EMBL/GenBank/DDBJ databases">
        <title>Cohnella sp. M2MS4P-1, whole genome shotgun sequence.</title>
        <authorList>
            <person name="Tuo L."/>
        </authorList>
    </citation>
    <scope>NUCLEOTIDE SEQUENCE [LARGE SCALE GENOMIC DNA]</scope>
    <source>
        <strain evidence="1 2">M2MS4P-1</strain>
    </source>
</reference>
<gene>
    <name evidence="1" type="ORF">D7Z26_07545</name>
</gene>
<evidence type="ECO:0008006" key="3">
    <source>
        <dbReference type="Google" id="ProtNLM"/>
    </source>
</evidence>